<accession>A0A2G2V528</accession>
<dbReference type="EMBL" id="MLFT02000272">
    <property type="protein sequence ID" value="PHT28049.1"/>
    <property type="molecule type" value="Genomic_DNA"/>
</dbReference>
<sequence length="105" mass="11809">MQRKDSEITNNETIHILIFRAHFQIFALLFPSSCNHRMIHKKGGRIRTYGWTSTDLLGWMAGLAPLVTSIPETDALRYPVPNLVSVTPLMVVPLPMAGNPRSVRP</sequence>
<dbReference type="OrthoDB" id="1613767at2759"/>
<reference evidence="2" key="2">
    <citation type="journal article" date="2017" name="J. Anim. Genet.">
        <title>Multiple reference genome sequences of hot pepper reveal the massive evolution of plant disease resistance genes by retroduplication.</title>
        <authorList>
            <person name="Kim S."/>
            <person name="Park J."/>
            <person name="Yeom S.-I."/>
            <person name="Kim Y.-M."/>
            <person name="Seo E."/>
            <person name="Kim K.-T."/>
            <person name="Kim M.-S."/>
            <person name="Lee J.M."/>
            <person name="Cheong K."/>
            <person name="Shin H.-S."/>
            <person name="Kim S.-B."/>
            <person name="Han K."/>
            <person name="Lee J."/>
            <person name="Park M."/>
            <person name="Lee H.-A."/>
            <person name="Lee H.-Y."/>
            <person name="Lee Y."/>
            <person name="Oh S."/>
            <person name="Lee J.H."/>
            <person name="Choi E."/>
            <person name="Choi E."/>
            <person name="Lee S.E."/>
            <person name="Jeon J."/>
            <person name="Kim H."/>
            <person name="Choi G."/>
            <person name="Song H."/>
            <person name="Lee J."/>
            <person name="Lee S.-C."/>
            <person name="Kwon J.-K."/>
            <person name="Lee H.-Y."/>
            <person name="Koo N."/>
            <person name="Hong Y."/>
            <person name="Kim R.W."/>
            <person name="Kang W.-H."/>
            <person name="Huh J.H."/>
            <person name="Kang B.-C."/>
            <person name="Yang T.-J."/>
            <person name="Lee Y.-H."/>
            <person name="Bennetzen J.L."/>
            <person name="Choi D."/>
        </authorList>
    </citation>
    <scope>NUCLEOTIDE SEQUENCE [LARGE SCALE GENOMIC DNA]</scope>
    <source>
        <strain evidence="2">cv. PBC81</strain>
    </source>
</reference>
<evidence type="ECO:0000313" key="2">
    <source>
        <dbReference type="Proteomes" id="UP000224567"/>
    </source>
</evidence>
<keyword evidence="2" id="KW-1185">Reference proteome</keyword>
<protein>
    <submittedName>
        <fullName evidence="1">Uncharacterized protein</fullName>
    </submittedName>
</protein>
<name>A0A2G2V528_CAPBA</name>
<evidence type="ECO:0000313" key="1">
    <source>
        <dbReference type="EMBL" id="PHT28049.1"/>
    </source>
</evidence>
<dbReference type="AlphaFoldDB" id="A0A2G2V528"/>
<comment type="caution">
    <text evidence="1">The sequence shown here is derived from an EMBL/GenBank/DDBJ whole genome shotgun (WGS) entry which is preliminary data.</text>
</comment>
<reference evidence="1 2" key="1">
    <citation type="journal article" date="2017" name="Genome Biol.">
        <title>New reference genome sequences of hot pepper reveal the massive evolution of plant disease-resistance genes by retroduplication.</title>
        <authorList>
            <person name="Kim S."/>
            <person name="Park J."/>
            <person name="Yeom S.I."/>
            <person name="Kim Y.M."/>
            <person name="Seo E."/>
            <person name="Kim K.T."/>
            <person name="Kim M.S."/>
            <person name="Lee J.M."/>
            <person name="Cheong K."/>
            <person name="Shin H.S."/>
            <person name="Kim S.B."/>
            <person name="Han K."/>
            <person name="Lee J."/>
            <person name="Park M."/>
            <person name="Lee H.A."/>
            <person name="Lee H.Y."/>
            <person name="Lee Y."/>
            <person name="Oh S."/>
            <person name="Lee J.H."/>
            <person name="Choi E."/>
            <person name="Choi E."/>
            <person name="Lee S.E."/>
            <person name="Jeon J."/>
            <person name="Kim H."/>
            <person name="Choi G."/>
            <person name="Song H."/>
            <person name="Lee J."/>
            <person name="Lee S.C."/>
            <person name="Kwon J.K."/>
            <person name="Lee H.Y."/>
            <person name="Koo N."/>
            <person name="Hong Y."/>
            <person name="Kim R.W."/>
            <person name="Kang W.H."/>
            <person name="Huh J.H."/>
            <person name="Kang B.C."/>
            <person name="Yang T.J."/>
            <person name="Lee Y.H."/>
            <person name="Bennetzen J.L."/>
            <person name="Choi D."/>
        </authorList>
    </citation>
    <scope>NUCLEOTIDE SEQUENCE [LARGE SCALE GENOMIC DNA]</scope>
    <source>
        <strain evidence="2">cv. PBC81</strain>
    </source>
</reference>
<gene>
    <name evidence="1" type="ORF">CQW23_32347</name>
</gene>
<organism evidence="1 2">
    <name type="scientific">Capsicum baccatum</name>
    <name type="common">Peruvian pepper</name>
    <dbReference type="NCBI Taxonomy" id="33114"/>
    <lineage>
        <taxon>Eukaryota</taxon>
        <taxon>Viridiplantae</taxon>
        <taxon>Streptophyta</taxon>
        <taxon>Embryophyta</taxon>
        <taxon>Tracheophyta</taxon>
        <taxon>Spermatophyta</taxon>
        <taxon>Magnoliopsida</taxon>
        <taxon>eudicotyledons</taxon>
        <taxon>Gunneridae</taxon>
        <taxon>Pentapetalae</taxon>
        <taxon>asterids</taxon>
        <taxon>lamiids</taxon>
        <taxon>Solanales</taxon>
        <taxon>Solanaceae</taxon>
        <taxon>Solanoideae</taxon>
        <taxon>Capsiceae</taxon>
        <taxon>Capsicum</taxon>
    </lineage>
</organism>
<proteinExistence type="predicted"/>
<dbReference type="Proteomes" id="UP000224567">
    <property type="component" value="Unassembled WGS sequence"/>
</dbReference>